<keyword evidence="6" id="KW-0132">Cell division</keyword>
<dbReference type="eggNOG" id="COG1674">
    <property type="taxonomic scope" value="Bacteria"/>
</dbReference>
<keyword evidence="6" id="KW-0131">Cell cycle</keyword>
<reference evidence="6 7" key="1">
    <citation type="submission" date="2014-06" db="EMBL/GenBank/DDBJ databases">
        <title>Draft genome sequence of Bacillus manliponensis JCM 15802 (MCCC 1A00708).</title>
        <authorList>
            <person name="Lai Q."/>
            <person name="Liu Y."/>
            <person name="Shao Z."/>
        </authorList>
    </citation>
    <scope>NUCLEOTIDE SEQUENCE [LARGE SCALE GENOMIC DNA]</scope>
    <source>
        <strain evidence="6 7">JCM 15802</strain>
    </source>
</reference>
<dbReference type="RefSeq" id="WP_034642035.1">
    <property type="nucleotide sequence ID" value="NZ_CBCSJC010000016.1"/>
</dbReference>
<dbReference type="InterPro" id="IPR027417">
    <property type="entry name" value="P-loop_NTPase"/>
</dbReference>
<sequence length="386" mass="43962">MKLVKEWFHQKTLKHQLIEVFKKAGLYLVHETRGGKVPIYPKIHAISEDDKRTQYVFTIPNGLNPQQLEKKWFCFQQILGTNIKIEGDIKKFVLNVYYSKVGLKPYLYSYSQMKSQLSQHRLPIPVGKDEFGNYLVYDMVEQPHLLIAGETGSGKSSMLRVILATLIQHMSAQKLQLYLGDLKRSEFHFLNKVEHVVGLYKNRNSLAASLLKLSRELEKRGNLLDETELSHIDEYNKTGNGPLPYIVVCIDEVALLHGDENVMDVLDDIAAAGRALGMFLILSMQRPDAEVLNSRVKSNLTVRMAFQSADKINSRIILGTEGAEAIDQPGEMLIKLKKLTRIQAPYLELEKAKKIIKPYQIEKKLELVSPEEPQQLFGVLDDETEG</sequence>
<dbReference type="GO" id="GO:0005524">
    <property type="term" value="F:ATP binding"/>
    <property type="evidence" value="ECO:0007669"/>
    <property type="project" value="UniProtKB-UniRule"/>
</dbReference>
<feature type="domain" description="FtsK" evidence="5">
    <location>
        <begin position="132"/>
        <end position="315"/>
    </location>
</feature>
<dbReference type="InterPro" id="IPR002543">
    <property type="entry name" value="FtsK_dom"/>
</dbReference>
<comment type="subcellular location">
    <subcellularLocation>
        <location evidence="1">Membrane</location>
        <topology evidence="1">Multi-pass membrane protein</topology>
    </subcellularLocation>
</comment>
<evidence type="ECO:0000256" key="1">
    <source>
        <dbReference type="ARBA" id="ARBA00004141"/>
    </source>
</evidence>
<evidence type="ECO:0000256" key="3">
    <source>
        <dbReference type="ARBA" id="ARBA00022840"/>
    </source>
</evidence>
<evidence type="ECO:0000259" key="5">
    <source>
        <dbReference type="PROSITE" id="PS50901"/>
    </source>
</evidence>
<organism evidence="6 7">
    <name type="scientific">Bacillus manliponensis</name>
    <dbReference type="NCBI Taxonomy" id="574376"/>
    <lineage>
        <taxon>Bacteria</taxon>
        <taxon>Bacillati</taxon>
        <taxon>Bacillota</taxon>
        <taxon>Bacilli</taxon>
        <taxon>Bacillales</taxon>
        <taxon>Bacillaceae</taxon>
        <taxon>Bacillus</taxon>
        <taxon>Bacillus cereus group</taxon>
    </lineage>
</organism>
<protein>
    <submittedName>
        <fullName evidence="6">Cell division protein FtsK</fullName>
    </submittedName>
</protein>
<feature type="binding site" evidence="4">
    <location>
        <begin position="149"/>
        <end position="156"/>
    </location>
    <ligand>
        <name>ATP</name>
        <dbReference type="ChEBI" id="CHEBI:30616"/>
    </ligand>
</feature>
<dbReference type="OrthoDB" id="9807790at2"/>
<dbReference type="Proteomes" id="UP000027822">
    <property type="component" value="Unassembled WGS sequence"/>
</dbReference>
<evidence type="ECO:0000313" key="7">
    <source>
        <dbReference type="Proteomes" id="UP000027822"/>
    </source>
</evidence>
<dbReference type="PROSITE" id="PS50901">
    <property type="entry name" value="FTSK"/>
    <property type="match status" value="1"/>
</dbReference>
<keyword evidence="2 4" id="KW-0547">Nucleotide-binding</keyword>
<dbReference type="AlphaFoldDB" id="A0A073JSC2"/>
<dbReference type="InterPro" id="IPR025662">
    <property type="entry name" value="Sigma_54_int_dom_ATP-bd_1"/>
</dbReference>
<keyword evidence="7" id="KW-1185">Reference proteome</keyword>
<proteinExistence type="predicted"/>
<gene>
    <name evidence="6" type="ORF">BAMA_07845</name>
</gene>
<dbReference type="Pfam" id="PF01580">
    <property type="entry name" value="FtsK_SpoIIIE"/>
    <property type="match status" value="1"/>
</dbReference>
<dbReference type="InterPro" id="IPR050206">
    <property type="entry name" value="FtsK/SpoIIIE/SftA"/>
</dbReference>
<keyword evidence="3 4" id="KW-0067">ATP-binding</keyword>
<dbReference type="EMBL" id="JOTN01000019">
    <property type="protein sequence ID" value="KEK17939.1"/>
    <property type="molecule type" value="Genomic_DNA"/>
</dbReference>
<comment type="caution">
    <text evidence="6">The sequence shown here is derived from an EMBL/GenBank/DDBJ whole genome shotgun (WGS) entry which is preliminary data.</text>
</comment>
<dbReference type="PANTHER" id="PTHR22683">
    <property type="entry name" value="SPORULATION PROTEIN RELATED"/>
    <property type="match status" value="1"/>
</dbReference>
<dbReference type="GO" id="GO:0016020">
    <property type="term" value="C:membrane"/>
    <property type="evidence" value="ECO:0007669"/>
    <property type="project" value="UniProtKB-SubCell"/>
</dbReference>
<dbReference type="PANTHER" id="PTHR22683:SF41">
    <property type="entry name" value="DNA TRANSLOCASE FTSK"/>
    <property type="match status" value="1"/>
</dbReference>
<accession>A0A073JSC2</accession>
<dbReference type="STRING" id="574376.BAMA_07845"/>
<name>A0A073JSC2_9BACI</name>
<dbReference type="GO" id="GO:0003677">
    <property type="term" value="F:DNA binding"/>
    <property type="evidence" value="ECO:0007669"/>
    <property type="project" value="InterPro"/>
</dbReference>
<evidence type="ECO:0000256" key="4">
    <source>
        <dbReference type="PROSITE-ProRule" id="PRU00289"/>
    </source>
</evidence>
<evidence type="ECO:0000313" key="6">
    <source>
        <dbReference type="EMBL" id="KEK17939.1"/>
    </source>
</evidence>
<evidence type="ECO:0000256" key="2">
    <source>
        <dbReference type="ARBA" id="ARBA00022741"/>
    </source>
</evidence>
<dbReference type="Gene3D" id="3.40.50.300">
    <property type="entry name" value="P-loop containing nucleotide triphosphate hydrolases"/>
    <property type="match status" value="1"/>
</dbReference>
<dbReference type="GO" id="GO:0051301">
    <property type="term" value="P:cell division"/>
    <property type="evidence" value="ECO:0007669"/>
    <property type="project" value="UniProtKB-KW"/>
</dbReference>
<dbReference type="PROSITE" id="PS00675">
    <property type="entry name" value="SIGMA54_INTERACT_1"/>
    <property type="match status" value="1"/>
</dbReference>
<dbReference type="SUPFAM" id="SSF52540">
    <property type="entry name" value="P-loop containing nucleoside triphosphate hydrolases"/>
    <property type="match status" value="1"/>
</dbReference>